<evidence type="ECO:0000313" key="3">
    <source>
        <dbReference type="Proteomes" id="UP000202440"/>
    </source>
</evidence>
<dbReference type="AlphaFoldDB" id="A0A222FPH5"/>
<reference evidence="2 3" key="1">
    <citation type="submission" date="2017-07" db="EMBL/GenBank/DDBJ databases">
        <title>Annotated genome sequence of Bacterioplanes sanyensis isolated from Red Sea.</title>
        <authorList>
            <person name="Rehman Z.U."/>
        </authorList>
    </citation>
    <scope>NUCLEOTIDE SEQUENCE [LARGE SCALE GENOMIC DNA]</scope>
    <source>
        <strain evidence="2 3">NV9</strain>
    </source>
</reference>
<dbReference type="RefSeq" id="WP_094061306.1">
    <property type="nucleotide sequence ID" value="NZ_CP022530.1"/>
</dbReference>
<evidence type="ECO:0000313" key="2">
    <source>
        <dbReference type="EMBL" id="ASP40133.1"/>
    </source>
</evidence>
<proteinExistence type="predicted"/>
<dbReference type="Proteomes" id="UP000202440">
    <property type="component" value="Chromosome"/>
</dbReference>
<dbReference type="PROSITE" id="PS51257">
    <property type="entry name" value="PROKAR_LIPOPROTEIN"/>
    <property type="match status" value="1"/>
</dbReference>
<dbReference type="EMBL" id="CP022530">
    <property type="protein sequence ID" value="ASP40133.1"/>
    <property type="molecule type" value="Genomic_DNA"/>
</dbReference>
<evidence type="ECO:0000256" key="1">
    <source>
        <dbReference type="SAM" id="SignalP"/>
    </source>
</evidence>
<protein>
    <recommendedName>
        <fullName evidence="4">Peptidase C-terminal archaeal/bacterial domain-containing protein</fullName>
    </recommendedName>
</protein>
<dbReference type="OrthoDB" id="266279at2"/>
<keyword evidence="3" id="KW-1185">Reference proteome</keyword>
<name>A0A222FPH5_9GAMM</name>
<gene>
    <name evidence="2" type="ORF">CHH28_16265</name>
</gene>
<accession>A0A222FPH5</accession>
<dbReference type="Gene3D" id="2.60.120.380">
    <property type="match status" value="1"/>
</dbReference>
<dbReference type="KEGG" id="bsan:CHH28_16265"/>
<keyword evidence="1" id="KW-0732">Signal</keyword>
<sequence>MHAYKTLLAAAISSALLVACGSDSSSDSDKDEVASQVEVLTTSNLDRAVTMPDAQNVDVAAATIPADLPELAITGSERAIVTANSRNRIALSVPEYAIPAGKKVGGYLVEFGDSSQYFVAAGQHVETQTMAAPTVTRKEGQFTSPNKQMPVAQAMQIIPTVAVAETQVQVAGWSTTEFDLPSSIPDLAIRIYPLLVNDTVVEVSGIEDIDLINPDNWLGLQTLELLVEAVATSPVQVSLTWNSEVDLDLWVVEPGGEKIYFADQISEESLGWLDYDNVRGYGPENITYAFQVPAGDYKIVVDYFSGSARTDYDVVVAVGGNVTTYSGSFAADADSSDEPTQDVVTISSSDMNPLLAEPIALNQWQGVWSAGEGGATVFDITEDSLRLIEVDTCSRFNVRTNGYFPTGFRIVNGQLQVSNAFVNATINSSSGTGVDFTYQYVDLEQSSISEQCSFLQ</sequence>
<feature type="signal peptide" evidence="1">
    <location>
        <begin position="1"/>
        <end position="21"/>
    </location>
</feature>
<organism evidence="2 3">
    <name type="scientific">Bacterioplanes sanyensis</name>
    <dbReference type="NCBI Taxonomy" id="1249553"/>
    <lineage>
        <taxon>Bacteria</taxon>
        <taxon>Pseudomonadati</taxon>
        <taxon>Pseudomonadota</taxon>
        <taxon>Gammaproteobacteria</taxon>
        <taxon>Oceanospirillales</taxon>
        <taxon>Oceanospirillaceae</taxon>
        <taxon>Bacterioplanes</taxon>
    </lineage>
</organism>
<evidence type="ECO:0008006" key="4">
    <source>
        <dbReference type="Google" id="ProtNLM"/>
    </source>
</evidence>
<feature type="chain" id="PRO_5012827044" description="Peptidase C-terminal archaeal/bacterial domain-containing protein" evidence="1">
    <location>
        <begin position="22"/>
        <end position="456"/>
    </location>
</feature>